<organism evidence="1 2">
    <name type="scientific">Necator americanus</name>
    <name type="common">Human hookworm</name>
    <dbReference type="NCBI Taxonomy" id="51031"/>
    <lineage>
        <taxon>Eukaryota</taxon>
        <taxon>Metazoa</taxon>
        <taxon>Ecdysozoa</taxon>
        <taxon>Nematoda</taxon>
        <taxon>Chromadorea</taxon>
        <taxon>Rhabditida</taxon>
        <taxon>Rhabditina</taxon>
        <taxon>Rhabditomorpha</taxon>
        <taxon>Strongyloidea</taxon>
        <taxon>Ancylostomatidae</taxon>
        <taxon>Bunostominae</taxon>
        <taxon>Necator</taxon>
    </lineage>
</organism>
<gene>
    <name evidence="1" type="ORF">NECAME_16872</name>
</gene>
<evidence type="ECO:0000313" key="2">
    <source>
        <dbReference type="Proteomes" id="UP000053676"/>
    </source>
</evidence>
<reference evidence="2" key="1">
    <citation type="journal article" date="2014" name="Nat. Genet.">
        <title>Genome of the human hookworm Necator americanus.</title>
        <authorList>
            <person name="Tang Y.T."/>
            <person name="Gao X."/>
            <person name="Rosa B.A."/>
            <person name="Abubucker S."/>
            <person name="Hallsworth-Pepin K."/>
            <person name="Martin J."/>
            <person name="Tyagi R."/>
            <person name="Heizer E."/>
            <person name="Zhang X."/>
            <person name="Bhonagiri-Palsikar V."/>
            <person name="Minx P."/>
            <person name="Warren W.C."/>
            <person name="Wang Q."/>
            <person name="Zhan B."/>
            <person name="Hotez P.J."/>
            <person name="Sternberg P.W."/>
            <person name="Dougall A."/>
            <person name="Gaze S.T."/>
            <person name="Mulvenna J."/>
            <person name="Sotillo J."/>
            <person name="Ranganathan S."/>
            <person name="Rabelo E.M."/>
            <person name="Wilson R.K."/>
            <person name="Felgner P.L."/>
            <person name="Bethony J."/>
            <person name="Hawdon J.M."/>
            <person name="Gasser R.B."/>
            <person name="Loukas A."/>
            <person name="Mitreva M."/>
        </authorList>
    </citation>
    <scope>NUCLEOTIDE SEQUENCE [LARGE SCALE GENOMIC DNA]</scope>
</reference>
<protein>
    <submittedName>
        <fullName evidence="1">Uncharacterized protein</fullName>
    </submittedName>
</protein>
<sequence>MARKHLYLGPLSPTIQQKTCPSPDCPFTQRCVSVLRIHIGDEIALLCFAFLAPAIRCLR</sequence>
<accession>W2TVV3</accession>
<dbReference type="AlphaFoldDB" id="W2TVV3"/>
<proteinExistence type="predicted"/>
<dbReference type="Proteomes" id="UP000053676">
    <property type="component" value="Unassembled WGS sequence"/>
</dbReference>
<keyword evidence="2" id="KW-1185">Reference proteome</keyword>
<name>W2TVV3_NECAM</name>
<dbReference type="EMBL" id="KI657788">
    <property type="protein sequence ID" value="ETN85191.1"/>
    <property type="molecule type" value="Genomic_DNA"/>
</dbReference>
<dbReference type="KEGG" id="nai:NECAME_16872"/>
<evidence type="ECO:0000313" key="1">
    <source>
        <dbReference type="EMBL" id="ETN85191.1"/>
    </source>
</evidence>